<sequence>MKTLIFIAALLLVAIFPETEACRQKRIQWYKMAECHNGKGQVDRDCWQIEANMRAYSDQNEGVYGPVISADSEWMLEPGMSHWPSMPGGWQPVNPENGSNGWEDTGHKPIDCTG</sequence>
<feature type="compositionally biased region" description="Basic and acidic residues" evidence="1">
    <location>
        <begin position="104"/>
        <end position="114"/>
    </location>
</feature>
<dbReference type="Gene3D" id="3.30.70.2910">
    <property type="match status" value="1"/>
</dbReference>
<evidence type="ECO:0000259" key="3">
    <source>
        <dbReference type="Pfam" id="PF18661"/>
    </source>
</evidence>
<dbReference type="Proteomes" id="UP000002668">
    <property type="component" value="Genome"/>
</dbReference>
<dbReference type="VEuPathDB" id="FungiDB:LEMA_P038270.1"/>
<reference evidence="5" key="1">
    <citation type="journal article" date="2011" name="Nat. Commun.">
        <title>Effector diversification within compartments of the Leptosphaeria maculans genome affected by Repeat-Induced Point mutations.</title>
        <authorList>
            <person name="Rouxel T."/>
            <person name="Grandaubert J."/>
            <person name="Hane J.K."/>
            <person name="Hoede C."/>
            <person name="van de Wouw A.P."/>
            <person name="Couloux A."/>
            <person name="Dominguez V."/>
            <person name="Anthouard V."/>
            <person name="Bally P."/>
            <person name="Bourras S."/>
            <person name="Cozijnsen A.J."/>
            <person name="Ciuffetti L.M."/>
            <person name="Degrave A."/>
            <person name="Dilmaghani A."/>
            <person name="Duret L."/>
            <person name="Fudal I."/>
            <person name="Goodwin S.B."/>
            <person name="Gout L."/>
            <person name="Glaser N."/>
            <person name="Linglin J."/>
            <person name="Kema G.H.J."/>
            <person name="Lapalu N."/>
            <person name="Lawrence C.B."/>
            <person name="May K."/>
            <person name="Meyer M."/>
            <person name="Ollivier B."/>
            <person name="Poulain J."/>
            <person name="Schoch C.L."/>
            <person name="Simon A."/>
            <person name="Spatafora J.W."/>
            <person name="Stachowiak A."/>
            <person name="Turgeon B.G."/>
            <person name="Tyler B.M."/>
            <person name="Vincent D."/>
            <person name="Weissenbach J."/>
            <person name="Amselem J."/>
            <person name="Quesneville H."/>
            <person name="Oliver R.P."/>
            <person name="Wincker P."/>
            <person name="Balesdent M.-H."/>
            <person name="Howlett B.J."/>
        </authorList>
    </citation>
    <scope>NUCLEOTIDE SEQUENCE [LARGE SCALE GENOMIC DNA]</scope>
    <source>
        <strain evidence="5">JN3 / isolate v23.1.3 / race Av1-4-5-6-7-8</strain>
    </source>
</reference>
<dbReference type="HOGENOM" id="CLU_170503_0_0_1"/>
<evidence type="ECO:0000313" key="4">
    <source>
        <dbReference type="EMBL" id="CBX92926.1"/>
    </source>
</evidence>
<protein>
    <submittedName>
        <fullName evidence="4">Predicted protein</fullName>
    </submittedName>
</protein>
<evidence type="ECO:0000256" key="2">
    <source>
        <dbReference type="SAM" id="SignalP"/>
    </source>
</evidence>
<proteinExistence type="predicted"/>
<keyword evidence="5" id="KW-1185">Reference proteome</keyword>
<dbReference type="EMBL" id="FP929105">
    <property type="protein sequence ID" value="CBX92926.1"/>
    <property type="molecule type" value="Genomic_DNA"/>
</dbReference>
<feature type="domain" description="Avirulence Effector AvrLm4-7" evidence="3">
    <location>
        <begin position="22"/>
        <end position="72"/>
    </location>
</feature>
<gene>
    <name evidence="4" type="ORF">LEMA_P038270.1</name>
</gene>
<evidence type="ECO:0000256" key="1">
    <source>
        <dbReference type="SAM" id="MobiDB-lite"/>
    </source>
</evidence>
<feature type="chain" id="PRO_5003194794" evidence="2">
    <location>
        <begin position="22"/>
        <end position="114"/>
    </location>
</feature>
<dbReference type="Pfam" id="PF18661">
    <property type="entry name" value="AvrLm4-7"/>
    <property type="match status" value="1"/>
</dbReference>
<feature type="region of interest" description="Disordered" evidence="1">
    <location>
        <begin position="85"/>
        <end position="114"/>
    </location>
</feature>
<dbReference type="InParanoid" id="E4ZN67"/>
<evidence type="ECO:0000313" key="5">
    <source>
        <dbReference type="Proteomes" id="UP000002668"/>
    </source>
</evidence>
<accession>E4ZN67</accession>
<dbReference type="InterPro" id="IPR040621">
    <property type="entry name" value="AvrLm4-7"/>
</dbReference>
<keyword evidence="2" id="KW-0732">Signal</keyword>
<dbReference type="eggNOG" id="ENOG502TDK0">
    <property type="taxonomic scope" value="Eukaryota"/>
</dbReference>
<name>E4ZN67_LEPMJ</name>
<feature type="signal peptide" evidence="2">
    <location>
        <begin position="1"/>
        <end position="21"/>
    </location>
</feature>
<dbReference type="AlphaFoldDB" id="E4ZN67"/>
<dbReference type="OrthoDB" id="3783150at2759"/>
<organism evidence="5">
    <name type="scientific">Leptosphaeria maculans (strain JN3 / isolate v23.1.3 / race Av1-4-5-6-7-8)</name>
    <name type="common">Blackleg fungus</name>
    <name type="synonym">Phoma lingam</name>
    <dbReference type="NCBI Taxonomy" id="985895"/>
    <lineage>
        <taxon>Eukaryota</taxon>
        <taxon>Fungi</taxon>
        <taxon>Dikarya</taxon>
        <taxon>Ascomycota</taxon>
        <taxon>Pezizomycotina</taxon>
        <taxon>Dothideomycetes</taxon>
        <taxon>Pleosporomycetidae</taxon>
        <taxon>Pleosporales</taxon>
        <taxon>Pleosporineae</taxon>
        <taxon>Leptosphaeriaceae</taxon>
        <taxon>Plenodomus</taxon>
        <taxon>Plenodomus lingam/Leptosphaeria maculans species complex</taxon>
    </lineage>
</organism>